<sequence length="57" mass="6489">MFWQGGDVELKGFSRNHVIYLNLAHSKEKHFGKLSGDDHGKADVCGAWFLIVTRDRT</sequence>
<evidence type="ECO:0000313" key="2">
    <source>
        <dbReference type="Proteomes" id="UP000054018"/>
    </source>
</evidence>
<keyword evidence="2" id="KW-1185">Reference proteome</keyword>
<gene>
    <name evidence="1" type="ORF">PISMIDRAFT_19624</name>
</gene>
<dbReference type="AlphaFoldDB" id="A0A0C9YBE9"/>
<protein>
    <submittedName>
        <fullName evidence="1">Uncharacterized protein</fullName>
    </submittedName>
</protein>
<organism evidence="1 2">
    <name type="scientific">Pisolithus microcarpus 441</name>
    <dbReference type="NCBI Taxonomy" id="765257"/>
    <lineage>
        <taxon>Eukaryota</taxon>
        <taxon>Fungi</taxon>
        <taxon>Dikarya</taxon>
        <taxon>Basidiomycota</taxon>
        <taxon>Agaricomycotina</taxon>
        <taxon>Agaricomycetes</taxon>
        <taxon>Agaricomycetidae</taxon>
        <taxon>Boletales</taxon>
        <taxon>Sclerodermatineae</taxon>
        <taxon>Pisolithaceae</taxon>
        <taxon>Pisolithus</taxon>
    </lineage>
</organism>
<name>A0A0C9YBE9_9AGAM</name>
<dbReference type="Proteomes" id="UP000054018">
    <property type="component" value="Unassembled WGS sequence"/>
</dbReference>
<dbReference type="EMBL" id="KN834246">
    <property type="protein sequence ID" value="KIK11314.1"/>
    <property type="molecule type" value="Genomic_DNA"/>
</dbReference>
<dbReference type="HOGENOM" id="CLU_2997353_0_0_1"/>
<dbReference type="STRING" id="765257.A0A0C9YBE9"/>
<accession>A0A0C9YBE9</accession>
<dbReference type="OrthoDB" id="10031156at2759"/>
<proteinExistence type="predicted"/>
<reference evidence="2" key="2">
    <citation type="submission" date="2015-01" db="EMBL/GenBank/DDBJ databases">
        <title>Evolutionary Origins and Diversification of the Mycorrhizal Mutualists.</title>
        <authorList>
            <consortium name="DOE Joint Genome Institute"/>
            <consortium name="Mycorrhizal Genomics Consortium"/>
            <person name="Kohler A."/>
            <person name="Kuo A."/>
            <person name="Nagy L.G."/>
            <person name="Floudas D."/>
            <person name="Copeland A."/>
            <person name="Barry K.W."/>
            <person name="Cichocki N."/>
            <person name="Veneault-Fourrey C."/>
            <person name="LaButti K."/>
            <person name="Lindquist E.A."/>
            <person name="Lipzen A."/>
            <person name="Lundell T."/>
            <person name="Morin E."/>
            <person name="Murat C."/>
            <person name="Riley R."/>
            <person name="Ohm R."/>
            <person name="Sun H."/>
            <person name="Tunlid A."/>
            <person name="Henrissat B."/>
            <person name="Grigoriev I.V."/>
            <person name="Hibbett D.S."/>
            <person name="Martin F."/>
        </authorList>
    </citation>
    <scope>NUCLEOTIDE SEQUENCE [LARGE SCALE GENOMIC DNA]</scope>
    <source>
        <strain evidence="2">441</strain>
    </source>
</reference>
<evidence type="ECO:0000313" key="1">
    <source>
        <dbReference type="EMBL" id="KIK11314.1"/>
    </source>
</evidence>
<reference evidence="1 2" key="1">
    <citation type="submission" date="2014-04" db="EMBL/GenBank/DDBJ databases">
        <authorList>
            <consortium name="DOE Joint Genome Institute"/>
            <person name="Kuo A."/>
            <person name="Kohler A."/>
            <person name="Costa M.D."/>
            <person name="Nagy L.G."/>
            <person name="Floudas D."/>
            <person name="Copeland A."/>
            <person name="Barry K.W."/>
            <person name="Cichocki N."/>
            <person name="Veneault-Fourrey C."/>
            <person name="LaButti K."/>
            <person name="Lindquist E.A."/>
            <person name="Lipzen A."/>
            <person name="Lundell T."/>
            <person name="Morin E."/>
            <person name="Murat C."/>
            <person name="Sun H."/>
            <person name="Tunlid A."/>
            <person name="Henrissat B."/>
            <person name="Grigoriev I.V."/>
            <person name="Hibbett D.S."/>
            <person name="Martin F."/>
            <person name="Nordberg H.P."/>
            <person name="Cantor M.N."/>
            <person name="Hua S.X."/>
        </authorList>
    </citation>
    <scope>NUCLEOTIDE SEQUENCE [LARGE SCALE GENOMIC DNA]</scope>
    <source>
        <strain evidence="1 2">441</strain>
    </source>
</reference>